<evidence type="ECO:0000313" key="3">
    <source>
        <dbReference type="Proteomes" id="UP000012960"/>
    </source>
</evidence>
<dbReference type="Gramene" id="Ma00_t04160.1">
    <property type="protein sequence ID" value="Ma00_p04160.1"/>
    <property type="gene ID" value="Ma00_g04160"/>
</dbReference>
<dbReference type="InterPro" id="IPR056403">
    <property type="entry name" value="RNase_II_barrel"/>
</dbReference>
<protein>
    <recommendedName>
        <fullName evidence="1">Ribonuclease II-like barrel domain-containing protein</fullName>
    </recommendedName>
</protein>
<accession>A0A804HN67</accession>
<reference evidence="2" key="1">
    <citation type="submission" date="2021-05" db="UniProtKB">
        <authorList>
            <consortium name="EnsemblPlants"/>
        </authorList>
    </citation>
    <scope>IDENTIFICATION</scope>
    <source>
        <strain evidence="2">subsp. malaccensis</strain>
    </source>
</reference>
<name>A0A804HN67_MUSAM</name>
<dbReference type="InParanoid" id="A0A804HN67"/>
<dbReference type="Proteomes" id="UP000012960">
    <property type="component" value="Unplaced"/>
</dbReference>
<evidence type="ECO:0000313" key="2">
    <source>
        <dbReference type="EnsemblPlants" id="Ma00_p04160.1"/>
    </source>
</evidence>
<evidence type="ECO:0000259" key="1">
    <source>
        <dbReference type="Pfam" id="PF23163"/>
    </source>
</evidence>
<dbReference type="AlphaFoldDB" id="A0A804HN67"/>
<dbReference type="EnsemblPlants" id="Ma00_t04160.1">
    <property type="protein sequence ID" value="Ma00_p04160.1"/>
    <property type="gene ID" value="Ma00_g04160"/>
</dbReference>
<organism evidence="2 3">
    <name type="scientific">Musa acuminata subsp. malaccensis</name>
    <name type="common">Wild banana</name>
    <name type="synonym">Musa malaccensis</name>
    <dbReference type="NCBI Taxonomy" id="214687"/>
    <lineage>
        <taxon>Eukaryota</taxon>
        <taxon>Viridiplantae</taxon>
        <taxon>Streptophyta</taxon>
        <taxon>Embryophyta</taxon>
        <taxon>Tracheophyta</taxon>
        <taxon>Spermatophyta</taxon>
        <taxon>Magnoliopsida</taxon>
        <taxon>Liliopsida</taxon>
        <taxon>Zingiberales</taxon>
        <taxon>Musaceae</taxon>
        <taxon>Musa</taxon>
    </lineage>
</organism>
<proteinExistence type="predicted"/>
<sequence length="63" mass="7477">MSCKWDYQAVRSYLMLNWRRKLAGLLLEFRKDSQKTLPPVVQKLDGKKNWMVCDPVPINNFCC</sequence>
<dbReference type="Pfam" id="PF23163">
    <property type="entry name" value="CSD_RNase_II"/>
    <property type="match status" value="1"/>
</dbReference>
<keyword evidence="3" id="KW-1185">Reference proteome</keyword>
<feature type="domain" description="Ribonuclease II-like barrel" evidence="1">
    <location>
        <begin position="24"/>
        <end position="55"/>
    </location>
</feature>